<dbReference type="EMBL" id="AJIL01000112">
    <property type="protein sequence ID" value="KNE94644.1"/>
    <property type="molecule type" value="Genomic_DNA"/>
</dbReference>
<keyword evidence="2" id="KW-0472">Membrane</keyword>
<evidence type="ECO:0000313" key="4">
    <source>
        <dbReference type="Proteomes" id="UP000054564"/>
    </source>
</evidence>
<organism evidence="3 4">
    <name type="scientific">Puccinia striiformis f. sp. tritici PST-78</name>
    <dbReference type="NCBI Taxonomy" id="1165861"/>
    <lineage>
        <taxon>Eukaryota</taxon>
        <taxon>Fungi</taxon>
        <taxon>Dikarya</taxon>
        <taxon>Basidiomycota</taxon>
        <taxon>Pucciniomycotina</taxon>
        <taxon>Pucciniomycetes</taxon>
        <taxon>Pucciniales</taxon>
        <taxon>Pucciniaceae</taxon>
        <taxon>Puccinia</taxon>
    </lineage>
</organism>
<sequence>MSSNVFGRVQGLLHAYSTSTLPYFFIAALFSAHTSTHYSFGKMGKSAKFYKRPTRKEKMGISSNSNSLRAAIASSKFNRPEPTILPKHERPITTTSQGDKPYSLIQSDSNADTSQQDLDMEVDQDSIIKRKNLKSKVNKNSHKLPESDFKQIDYVDLYDRPDRRKSSLSNAKKK</sequence>
<evidence type="ECO:0000256" key="1">
    <source>
        <dbReference type="SAM" id="MobiDB-lite"/>
    </source>
</evidence>
<proteinExistence type="predicted"/>
<evidence type="ECO:0000313" key="3">
    <source>
        <dbReference type="EMBL" id="KNE94644.1"/>
    </source>
</evidence>
<dbReference type="Proteomes" id="UP000054564">
    <property type="component" value="Unassembled WGS sequence"/>
</dbReference>
<reference evidence="4" key="1">
    <citation type="submission" date="2014-03" db="EMBL/GenBank/DDBJ databases">
        <title>The Genome Sequence of Puccinia striiformis f. sp. tritici PST-78.</title>
        <authorList>
            <consortium name="The Broad Institute Genome Sequencing Platform"/>
            <person name="Cuomo C."/>
            <person name="Hulbert S."/>
            <person name="Chen X."/>
            <person name="Walker B."/>
            <person name="Young S.K."/>
            <person name="Zeng Q."/>
            <person name="Gargeya S."/>
            <person name="Fitzgerald M."/>
            <person name="Haas B."/>
            <person name="Abouelleil A."/>
            <person name="Alvarado L."/>
            <person name="Arachchi H.M."/>
            <person name="Berlin A.M."/>
            <person name="Chapman S.B."/>
            <person name="Goldberg J."/>
            <person name="Griggs A."/>
            <person name="Gujja S."/>
            <person name="Hansen M."/>
            <person name="Howarth C."/>
            <person name="Imamovic A."/>
            <person name="Larimer J."/>
            <person name="McCowan C."/>
            <person name="Montmayeur A."/>
            <person name="Murphy C."/>
            <person name="Neiman D."/>
            <person name="Pearson M."/>
            <person name="Priest M."/>
            <person name="Roberts A."/>
            <person name="Saif S."/>
            <person name="Shea T."/>
            <person name="Sisk P."/>
            <person name="Sykes S."/>
            <person name="Wortman J."/>
            <person name="Nusbaum C."/>
            <person name="Birren B."/>
        </authorList>
    </citation>
    <scope>NUCLEOTIDE SEQUENCE [LARGE SCALE GENOMIC DNA]</scope>
    <source>
        <strain evidence="4">race PST-78</strain>
    </source>
</reference>
<keyword evidence="2" id="KW-0812">Transmembrane</keyword>
<keyword evidence="4" id="KW-1185">Reference proteome</keyword>
<accession>A0A0L0V6M7</accession>
<dbReference type="OrthoDB" id="2274292at2759"/>
<feature type="compositionally biased region" description="Basic residues" evidence="1">
    <location>
        <begin position="129"/>
        <end position="142"/>
    </location>
</feature>
<feature type="region of interest" description="Disordered" evidence="1">
    <location>
        <begin position="76"/>
        <end position="174"/>
    </location>
</feature>
<name>A0A0L0V6M7_9BASI</name>
<keyword evidence="2" id="KW-1133">Transmembrane helix</keyword>
<feature type="compositionally biased region" description="Basic and acidic residues" evidence="1">
    <location>
        <begin position="143"/>
        <end position="165"/>
    </location>
</feature>
<dbReference type="AlphaFoldDB" id="A0A0L0V6M7"/>
<comment type="caution">
    <text evidence="3">The sequence shown here is derived from an EMBL/GenBank/DDBJ whole genome shotgun (WGS) entry which is preliminary data.</text>
</comment>
<gene>
    <name evidence="3" type="ORF">PSTG_12007</name>
</gene>
<feature type="transmembrane region" description="Helical" evidence="2">
    <location>
        <begin position="20"/>
        <end position="40"/>
    </location>
</feature>
<feature type="compositionally biased region" description="Polar residues" evidence="1">
    <location>
        <begin position="92"/>
        <end position="117"/>
    </location>
</feature>
<evidence type="ECO:0000256" key="2">
    <source>
        <dbReference type="SAM" id="Phobius"/>
    </source>
</evidence>
<protein>
    <submittedName>
        <fullName evidence="3">Uncharacterized protein</fullName>
    </submittedName>
</protein>